<protein>
    <submittedName>
        <fullName evidence="1">Uncharacterized protein</fullName>
    </submittedName>
</protein>
<reference evidence="1" key="1">
    <citation type="submission" date="2014-11" db="EMBL/GenBank/DDBJ databases">
        <authorList>
            <person name="Amaro Gonzalez C."/>
        </authorList>
    </citation>
    <scope>NUCLEOTIDE SEQUENCE</scope>
</reference>
<evidence type="ECO:0000313" key="1">
    <source>
        <dbReference type="EMBL" id="JAH03274.1"/>
    </source>
</evidence>
<dbReference type="AlphaFoldDB" id="A0A0E9PFI0"/>
<sequence>MLALQRMTAQGEVILCRSVLPLVWTQPILALNIFKAASLLPGANHCSWSDTHHRTLVPV</sequence>
<organism evidence="1">
    <name type="scientific">Anguilla anguilla</name>
    <name type="common">European freshwater eel</name>
    <name type="synonym">Muraena anguilla</name>
    <dbReference type="NCBI Taxonomy" id="7936"/>
    <lineage>
        <taxon>Eukaryota</taxon>
        <taxon>Metazoa</taxon>
        <taxon>Chordata</taxon>
        <taxon>Craniata</taxon>
        <taxon>Vertebrata</taxon>
        <taxon>Euteleostomi</taxon>
        <taxon>Actinopterygii</taxon>
        <taxon>Neopterygii</taxon>
        <taxon>Teleostei</taxon>
        <taxon>Anguilliformes</taxon>
        <taxon>Anguillidae</taxon>
        <taxon>Anguilla</taxon>
    </lineage>
</organism>
<reference evidence="1" key="2">
    <citation type="journal article" date="2015" name="Fish Shellfish Immunol.">
        <title>Early steps in the European eel (Anguilla anguilla)-Vibrio vulnificus interaction in the gills: Role of the RtxA13 toxin.</title>
        <authorList>
            <person name="Callol A."/>
            <person name="Pajuelo D."/>
            <person name="Ebbesson L."/>
            <person name="Teles M."/>
            <person name="MacKenzie S."/>
            <person name="Amaro C."/>
        </authorList>
    </citation>
    <scope>NUCLEOTIDE SEQUENCE</scope>
</reference>
<name>A0A0E9PFI0_ANGAN</name>
<dbReference type="EMBL" id="GBXM01105303">
    <property type="protein sequence ID" value="JAH03274.1"/>
    <property type="molecule type" value="Transcribed_RNA"/>
</dbReference>
<proteinExistence type="predicted"/>
<accession>A0A0E9PFI0</accession>